<reference evidence="7" key="1">
    <citation type="journal article" date="2021" name="PeerJ">
        <title>Extensive microbial diversity within the chicken gut microbiome revealed by metagenomics and culture.</title>
        <authorList>
            <person name="Gilroy R."/>
            <person name="Ravi A."/>
            <person name="Getino M."/>
            <person name="Pursley I."/>
            <person name="Horton D.L."/>
            <person name="Alikhan N.F."/>
            <person name="Baker D."/>
            <person name="Gharbi K."/>
            <person name="Hall N."/>
            <person name="Watson M."/>
            <person name="Adriaenssens E.M."/>
            <person name="Foster-Nyarko E."/>
            <person name="Jarju S."/>
            <person name="Secka A."/>
            <person name="Antonio M."/>
            <person name="Oren A."/>
            <person name="Chaudhuri R.R."/>
            <person name="La Ragione R."/>
            <person name="Hildebrand F."/>
            <person name="Pallen M.J."/>
        </authorList>
    </citation>
    <scope>NUCLEOTIDE SEQUENCE</scope>
    <source>
        <strain evidence="7">CHK192-9172</strain>
    </source>
</reference>
<dbReference type="PANTHER" id="PTHR43317">
    <property type="entry name" value="THERMOSPERMINE SYNTHASE ACAULIS5"/>
    <property type="match status" value="1"/>
</dbReference>
<dbReference type="CDD" id="cd02440">
    <property type="entry name" value="AdoMet_MTases"/>
    <property type="match status" value="1"/>
</dbReference>
<evidence type="ECO:0000313" key="8">
    <source>
        <dbReference type="Proteomes" id="UP000824024"/>
    </source>
</evidence>
<dbReference type="Gene3D" id="3.40.50.150">
    <property type="entry name" value="Vaccinia Virus protein VP39"/>
    <property type="match status" value="1"/>
</dbReference>
<dbReference type="SUPFAM" id="SSF53335">
    <property type="entry name" value="S-adenosyl-L-methionine-dependent methyltransferases"/>
    <property type="match status" value="1"/>
</dbReference>
<dbReference type="InterPro" id="IPR030374">
    <property type="entry name" value="PABS"/>
</dbReference>
<feature type="transmembrane region" description="Helical" evidence="5">
    <location>
        <begin position="211"/>
        <end position="236"/>
    </location>
</feature>
<evidence type="ECO:0000256" key="4">
    <source>
        <dbReference type="PROSITE-ProRule" id="PRU00354"/>
    </source>
</evidence>
<dbReference type="GO" id="GO:0006596">
    <property type="term" value="P:polyamine biosynthetic process"/>
    <property type="evidence" value="ECO:0007669"/>
    <property type="project" value="UniProtKB-UniRule"/>
</dbReference>
<comment type="similarity">
    <text evidence="1">Belongs to the spermidine/spermine synthase family.</text>
</comment>
<dbReference type="InterPro" id="IPR036259">
    <property type="entry name" value="MFS_trans_sf"/>
</dbReference>
<dbReference type="PROSITE" id="PS51006">
    <property type="entry name" value="PABS_2"/>
    <property type="match status" value="1"/>
</dbReference>
<feature type="transmembrane region" description="Helical" evidence="5">
    <location>
        <begin position="77"/>
        <end position="108"/>
    </location>
</feature>
<evidence type="ECO:0000313" key="7">
    <source>
        <dbReference type="EMBL" id="HIZ07006.1"/>
    </source>
</evidence>
<feature type="transmembrane region" description="Helical" evidence="5">
    <location>
        <begin position="44"/>
        <end position="65"/>
    </location>
</feature>
<dbReference type="NCBIfam" id="NF037959">
    <property type="entry name" value="MFS_SpdSyn"/>
    <property type="match status" value="1"/>
</dbReference>
<keyword evidence="5" id="KW-1133">Transmembrane helix</keyword>
<comment type="caution">
    <text evidence="7">The sequence shown here is derived from an EMBL/GenBank/DDBJ whole genome shotgun (WGS) entry which is preliminary data.</text>
</comment>
<protein>
    <submittedName>
        <fullName evidence="7">Fused MFS/spermidine synthase</fullName>
    </submittedName>
</protein>
<dbReference type="InterPro" id="IPR029063">
    <property type="entry name" value="SAM-dependent_MTases_sf"/>
</dbReference>
<keyword evidence="2 4" id="KW-0808">Transferase</keyword>
<dbReference type="Pfam" id="PF01564">
    <property type="entry name" value="Spermine_synth"/>
    <property type="match status" value="1"/>
</dbReference>
<name>A0A9D2D1Q2_9FIRM</name>
<dbReference type="AlphaFoldDB" id="A0A9D2D1Q2"/>
<dbReference type="Gene3D" id="1.20.1250.20">
    <property type="entry name" value="MFS general substrate transporter like domains"/>
    <property type="match status" value="1"/>
</dbReference>
<feature type="transmembrane region" description="Helical" evidence="5">
    <location>
        <begin position="12"/>
        <end position="32"/>
    </location>
</feature>
<feature type="domain" description="PABS" evidence="6">
    <location>
        <begin position="216"/>
        <end position="454"/>
    </location>
</feature>
<feature type="transmembrane region" description="Helical" evidence="5">
    <location>
        <begin position="156"/>
        <end position="179"/>
    </location>
</feature>
<feature type="transmembrane region" description="Helical" evidence="5">
    <location>
        <begin position="185"/>
        <end position="204"/>
    </location>
</feature>
<evidence type="ECO:0000256" key="2">
    <source>
        <dbReference type="ARBA" id="ARBA00022679"/>
    </source>
</evidence>
<proteinExistence type="inferred from homology"/>
<keyword evidence="3 4" id="KW-0620">Polyamine biosynthesis</keyword>
<evidence type="ECO:0000259" key="6">
    <source>
        <dbReference type="PROSITE" id="PS51006"/>
    </source>
</evidence>
<dbReference type="EMBL" id="DXCH01000098">
    <property type="protein sequence ID" value="HIZ07006.1"/>
    <property type="molecule type" value="Genomic_DNA"/>
</dbReference>
<accession>A0A9D2D1Q2</accession>
<dbReference type="SUPFAM" id="SSF103473">
    <property type="entry name" value="MFS general substrate transporter"/>
    <property type="match status" value="1"/>
</dbReference>
<dbReference type="Proteomes" id="UP000824024">
    <property type="component" value="Unassembled WGS sequence"/>
</dbReference>
<organism evidence="7 8">
    <name type="scientific">Candidatus Eubacterium avistercoris</name>
    <dbReference type="NCBI Taxonomy" id="2838567"/>
    <lineage>
        <taxon>Bacteria</taxon>
        <taxon>Bacillati</taxon>
        <taxon>Bacillota</taxon>
        <taxon>Clostridia</taxon>
        <taxon>Eubacteriales</taxon>
        <taxon>Eubacteriaceae</taxon>
        <taxon>Eubacterium</taxon>
    </lineage>
</organism>
<reference evidence="7" key="2">
    <citation type="submission" date="2021-04" db="EMBL/GenBank/DDBJ databases">
        <authorList>
            <person name="Gilroy R."/>
        </authorList>
    </citation>
    <scope>NUCLEOTIDE SEQUENCE</scope>
    <source>
        <strain evidence="7">CHK192-9172</strain>
    </source>
</reference>
<keyword evidence="5" id="KW-0812">Transmembrane</keyword>
<keyword evidence="5" id="KW-0472">Membrane</keyword>
<gene>
    <name evidence="7" type="ORF">IAA08_03605</name>
</gene>
<feature type="transmembrane region" description="Helical" evidence="5">
    <location>
        <begin position="114"/>
        <end position="135"/>
    </location>
</feature>
<feature type="active site" description="Proton acceptor" evidence="4">
    <location>
        <position position="375"/>
    </location>
</feature>
<evidence type="ECO:0000256" key="5">
    <source>
        <dbReference type="SAM" id="Phobius"/>
    </source>
</evidence>
<evidence type="ECO:0000256" key="1">
    <source>
        <dbReference type="ARBA" id="ARBA00007867"/>
    </source>
</evidence>
<dbReference type="GO" id="GO:0016740">
    <property type="term" value="F:transferase activity"/>
    <property type="evidence" value="ECO:0007669"/>
    <property type="project" value="UniProtKB-UniRule"/>
</dbReference>
<sequence>MKERKILKNKYYLFLTEFFSGMAVMAVELGASRLLAPYFSSSQIVWTIIIGTIMIAMALGNIWGGRMADKNPNPDKLYIRLLIAAVWIAAIPVLGKYVILGISAALVFTISTNFLIWAAFLACMIIFVFPLFLLGTVTPSLVKYTVDNLDNNGKTVGTLGAFNTIGSIIGTFLPTFVTIPAVGTSVTFFIFSGILLVLALIYFISSRTKMIKCLICVALFLVCSIFGTFFNSFAFWEKSLLYEGESIYNYLQVKDTPDSVILSTNVLFGVQSVLMKQEGLTGMYYDYALAAPVMADVMEKEDPSILVLGMGTGTFAAQCEKYFPGVSAEGVEIDQKITDLAHTYFKLPEDVTVTTYDGRAYLQAVDKKYDVIMVDAYQDITIPFQMSSVEFFTMVKEHLTEDGIMVVNMNMHTEEEGNINDYLSDTIASVFPQVYTADVPNTTNRELFAGTGSDPSKELKEAVGQIRDSQLKAMMTEVSAGLTRYEKGPYLLTDDQAPVELLGMQVIDSLIQDEVTYYKDIFQREGIQGLLNSF</sequence>
<dbReference type="PANTHER" id="PTHR43317:SF1">
    <property type="entry name" value="THERMOSPERMINE SYNTHASE ACAULIS5"/>
    <property type="match status" value="1"/>
</dbReference>
<evidence type="ECO:0000256" key="3">
    <source>
        <dbReference type="ARBA" id="ARBA00023115"/>
    </source>
</evidence>